<evidence type="ECO:0000313" key="4">
    <source>
        <dbReference type="Proteomes" id="UP001326715"/>
    </source>
</evidence>
<sequence length="58" mass="6729">MQHDSLAVLSYQQQIGVFKREKQTDDLQSIKIDSPLIKKAIATYQTTYYLYKTGAMKE</sequence>
<dbReference type="Proteomes" id="UP001326715">
    <property type="component" value="Chromosome"/>
</dbReference>
<reference evidence="1 3" key="1">
    <citation type="submission" date="2016-11" db="EMBL/GenBank/DDBJ databases">
        <authorList>
            <person name="Jaros S."/>
            <person name="Januszkiewicz K."/>
            <person name="Wedrychowicz H."/>
        </authorList>
    </citation>
    <scope>NUCLEOTIDE SEQUENCE [LARGE SCALE GENOMIC DNA]</scope>
    <source>
        <strain evidence="1 3">DSM 784</strain>
    </source>
</reference>
<organism evidence="1 3">
    <name type="scientific">Chitinophaga sancti</name>
    <dbReference type="NCBI Taxonomy" id="1004"/>
    <lineage>
        <taxon>Bacteria</taxon>
        <taxon>Pseudomonadati</taxon>
        <taxon>Bacteroidota</taxon>
        <taxon>Chitinophagia</taxon>
        <taxon>Chitinophagales</taxon>
        <taxon>Chitinophagaceae</taxon>
        <taxon>Chitinophaga</taxon>
    </lineage>
</organism>
<evidence type="ECO:0000313" key="3">
    <source>
        <dbReference type="Proteomes" id="UP000183788"/>
    </source>
</evidence>
<accession>A0A1K1SQI9</accession>
<dbReference type="EMBL" id="CP140154">
    <property type="protein sequence ID" value="WQG86803.1"/>
    <property type="molecule type" value="Genomic_DNA"/>
</dbReference>
<gene>
    <name evidence="1" type="ORF">SAMN05661012_05949</name>
    <name evidence="2" type="ORF">SR876_17945</name>
</gene>
<name>A0A1K1SQI9_9BACT</name>
<evidence type="ECO:0000313" key="1">
    <source>
        <dbReference type="EMBL" id="SFW86664.1"/>
    </source>
</evidence>
<keyword evidence="4" id="KW-1185">Reference proteome</keyword>
<dbReference type="AlphaFoldDB" id="A0A1K1SQI9"/>
<dbReference type="Proteomes" id="UP000183788">
    <property type="component" value="Unassembled WGS sequence"/>
</dbReference>
<evidence type="ECO:0000313" key="2">
    <source>
        <dbReference type="EMBL" id="WQG86803.1"/>
    </source>
</evidence>
<protein>
    <submittedName>
        <fullName evidence="1">Uncharacterized protein</fullName>
    </submittedName>
</protein>
<dbReference type="RefSeq" id="WP_177318729.1">
    <property type="nucleotide sequence ID" value="NZ_CBHWAX010000148.1"/>
</dbReference>
<proteinExistence type="predicted"/>
<dbReference type="Gene3D" id="3.30.1120.80">
    <property type="match status" value="1"/>
</dbReference>
<dbReference type="EMBL" id="FPIZ01000029">
    <property type="protein sequence ID" value="SFW86664.1"/>
    <property type="molecule type" value="Genomic_DNA"/>
</dbReference>
<reference evidence="2 4" key="2">
    <citation type="submission" date="2023-11" db="EMBL/GenBank/DDBJ databases">
        <title>MicrobeMod: A computational toolkit for identifying prokaryotic methylation and restriction-modification with nanopore sequencing.</title>
        <authorList>
            <person name="Crits-Christoph A."/>
            <person name="Kang S.C."/>
            <person name="Lee H."/>
            <person name="Ostrov N."/>
        </authorList>
    </citation>
    <scope>NUCLEOTIDE SEQUENCE [LARGE SCALE GENOMIC DNA]</scope>
    <source>
        <strain evidence="2 4">ATCC 23090</strain>
    </source>
</reference>